<evidence type="ECO:0000313" key="2">
    <source>
        <dbReference type="Proteomes" id="UP000234460"/>
    </source>
</evidence>
<protein>
    <submittedName>
        <fullName evidence="1">Uncharacterized protein</fullName>
    </submittedName>
</protein>
<sequence>MDIIFIRPNNNDQKAIEGTDTKLILKK</sequence>
<dbReference type="AlphaFoldDB" id="A0AAQ1P0C3"/>
<dbReference type="EMBL" id="OEJX01000045">
    <property type="protein sequence ID" value="SOR62640.1"/>
    <property type="molecule type" value="Genomic_DNA"/>
</dbReference>
<organism evidence="1 2">
    <name type="scientific">Leptospira interrogans serovar Manilae</name>
    <dbReference type="NCBI Taxonomy" id="214675"/>
    <lineage>
        <taxon>Bacteria</taxon>
        <taxon>Pseudomonadati</taxon>
        <taxon>Spirochaetota</taxon>
        <taxon>Spirochaetia</taxon>
        <taxon>Leptospirales</taxon>
        <taxon>Leptospiraceae</taxon>
        <taxon>Leptospira</taxon>
    </lineage>
</organism>
<dbReference type="Proteomes" id="UP000234460">
    <property type="component" value="Chromosome LMANV2"/>
</dbReference>
<name>A0AAQ1P0C3_LEPIR</name>
<comment type="caution">
    <text evidence="1">The sequence shown here is derived from an EMBL/GenBank/DDBJ whole genome shotgun (WGS) entry which is preliminary data.</text>
</comment>
<proteinExistence type="predicted"/>
<accession>A0AAQ1P0C3</accession>
<evidence type="ECO:0000313" key="1">
    <source>
        <dbReference type="EMBL" id="SOR62640.1"/>
    </source>
</evidence>
<gene>
    <name evidence="1" type="ORF">LMANV2_50005</name>
</gene>
<reference evidence="1 2" key="1">
    <citation type="submission" date="2017-11" db="EMBL/GenBank/DDBJ databases">
        <authorList>
            <person name="Lechat P."/>
        </authorList>
    </citation>
    <scope>NUCLEOTIDE SEQUENCE [LARGE SCALE GENOMIC DNA]</scope>
    <source>
        <strain evidence="1">L495</strain>
    </source>
</reference>